<dbReference type="Gene3D" id="3.40.50.300">
    <property type="entry name" value="P-loop containing nucleotide triphosphate hydrolases"/>
    <property type="match status" value="3"/>
</dbReference>
<gene>
    <name evidence="5" type="ORF">EDD58_103533</name>
</gene>
<organism evidence="5 6">
    <name type="scientific">Hazenella coriacea</name>
    <dbReference type="NCBI Taxonomy" id="1179467"/>
    <lineage>
        <taxon>Bacteria</taxon>
        <taxon>Bacillati</taxon>
        <taxon>Bacillota</taxon>
        <taxon>Bacilli</taxon>
        <taxon>Bacillales</taxon>
        <taxon>Thermoactinomycetaceae</taxon>
        <taxon>Hazenella</taxon>
    </lineage>
</organism>
<dbReference type="Pfam" id="PF00005">
    <property type="entry name" value="ABC_tran"/>
    <property type="match status" value="2"/>
</dbReference>
<evidence type="ECO:0000313" key="5">
    <source>
        <dbReference type="EMBL" id="TCS95107.1"/>
    </source>
</evidence>
<evidence type="ECO:0000259" key="4">
    <source>
        <dbReference type="PROSITE" id="PS50893"/>
    </source>
</evidence>
<dbReference type="SMART" id="SM00382">
    <property type="entry name" value="AAA"/>
    <property type="match status" value="2"/>
</dbReference>
<dbReference type="SUPFAM" id="SSF52540">
    <property type="entry name" value="P-loop containing nucleoside triphosphate hydrolases"/>
    <property type="match status" value="2"/>
</dbReference>
<evidence type="ECO:0000256" key="2">
    <source>
        <dbReference type="ARBA" id="ARBA00022840"/>
    </source>
</evidence>
<keyword evidence="6" id="KW-1185">Reference proteome</keyword>
<sequence>MFILEAQKVKKWLGDRLLFSMDQLQIFKGDKIGIVGVNGAGKTTLLRCLSKEMPVDEGIIHLHGTMSWIHQGDGLDSDLEPPASGGEKTRRKIIKALAKSPALLLADEPTSHLDLESIQWLEKELQQYPGALLLISHDRSLLNAVCDKIIEVEQGVVQVYTGNYDEYRQQKEEQFRRQAFEYEQYVAEKRRLLDAKAETQLASQRVRKAPKRMGPSEARLHKWVTSGKKKKLDQGTKAIQSRINQLEEKEKPTSLPSVRFETEVFRPMESRVALRIDQVSKRIGARELFNSFTCQIPSGKKIALLGKNGVGKSTLLQMIVDQVPGVYLSPSTQIGYFRQNLTQLDEQKSILENVKEESPYTESLVRTVLARLLFRREDVYKPVGVLSGGERVKVALAKVFLSDCNCLLLDEPTNFLDVFTREELENVLRAYPGTILFASHDRQLIQGLAEHVLLIENKEAIYFSGTYQEWIQHKKDRSLSDLVVEEKQRLLSLENELSEVLGRLSTTPKGDISSQLEKRFQQLVEEIKQVKARM</sequence>
<evidence type="ECO:0000313" key="6">
    <source>
        <dbReference type="Proteomes" id="UP000294937"/>
    </source>
</evidence>
<dbReference type="Proteomes" id="UP000294937">
    <property type="component" value="Unassembled WGS sequence"/>
</dbReference>
<dbReference type="InterPro" id="IPR051309">
    <property type="entry name" value="ABCF_ATPase"/>
</dbReference>
<dbReference type="EMBL" id="SMAG01000003">
    <property type="protein sequence ID" value="TCS95107.1"/>
    <property type="molecule type" value="Genomic_DNA"/>
</dbReference>
<dbReference type="InterPro" id="IPR027417">
    <property type="entry name" value="P-loop_NTPase"/>
</dbReference>
<feature type="domain" description="ABC transporter" evidence="4">
    <location>
        <begin position="4"/>
        <end position="179"/>
    </location>
</feature>
<keyword evidence="1" id="KW-0547">Nucleotide-binding</keyword>
<dbReference type="PROSITE" id="PS50893">
    <property type="entry name" value="ABC_TRANSPORTER_2"/>
    <property type="match status" value="2"/>
</dbReference>
<proteinExistence type="predicted"/>
<dbReference type="PANTHER" id="PTHR42855">
    <property type="entry name" value="ABC TRANSPORTER ATP-BINDING SUBUNIT"/>
    <property type="match status" value="1"/>
</dbReference>
<evidence type="ECO:0000256" key="3">
    <source>
        <dbReference type="SAM" id="Coils"/>
    </source>
</evidence>
<dbReference type="InterPro" id="IPR003439">
    <property type="entry name" value="ABC_transporter-like_ATP-bd"/>
</dbReference>
<dbReference type="InterPro" id="IPR017871">
    <property type="entry name" value="ABC_transporter-like_CS"/>
</dbReference>
<dbReference type="AlphaFoldDB" id="A0A4V2UVB0"/>
<accession>A0A4V2UVB0</accession>
<name>A0A4V2UVB0_9BACL</name>
<feature type="coiled-coil region" evidence="3">
    <location>
        <begin position="483"/>
        <end position="533"/>
    </location>
</feature>
<dbReference type="GO" id="GO:0005524">
    <property type="term" value="F:ATP binding"/>
    <property type="evidence" value="ECO:0007669"/>
    <property type="project" value="UniProtKB-KW"/>
</dbReference>
<reference evidence="5 6" key="1">
    <citation type="submission" date="2019-03" db="EMBL/GenBank/DDBJ databases">
        <title>Genomic Encyclopedia of Type Strains, Phase IV (KMG-IV): sequencing the most valuable type-strain genomes for metagenomic binning, comparative biology and taxonomic classification.</title>
        <authorList>
            <person name="Goeker M."/>
        </authorList>
    </citation>
    <scope>NUCLEOTIDE SEQUENCE [LARGE SCALE GENOMIC DNA]</scope>
    <source>
        <strain evidence="5 6">DSM 45707</strain>
    </source>
</reference>
<dbReference type="RefSeq" id="WP_131924459.1">
    <property type="nucleotide sequence ID" value="NZ_SMAG01000003.1"/>
</dbReference>
<evidence type="ECO:0000256" key="1">
    <source>
        <dbReference type="ARBA" id="ARBA00022741"/>
    </source>
</evidence>
<dbReference type="OrthoDB" id="9760950at2"/>
<dbReference type="CDD" id="cd03221">
    <property type="entry name" value="ABCF_EF-3"/>
    <property type="match status" value="2"/>
</dbReference>
<keyword evidence="2 5" id="KW-0067">ATP-binding</keyword>
<dbReference type="InterPro" id="IPR003593">
    <property type="entry name" value="AAA+_ATPase"/>
</dbReference>
<comment type="caution">
    <text evidence="5">The sequence shown here is derived from an EMBL/GenBank/DDBJ whole genome shotgun (WGS) entry which is preliminary data.</text>
</comment>
<protein>
    <submittedName>
        <fullName evidence="5">Macrolide transport system ATP-binding/permease protein</fullName>
    </submittedName>
</protein>
<dbReference type="PROSITE" id="PS00211">
    <property type="entry name" value="ABC_TRANSPORTER_1"/>
    <property type="match status" value="1"/>
</dbReference>
<feature type="domain" description="ABC transporter" evidence="4">
    <location>
        <begin position="274"/>
        <end position="482"/>
    </location>
</feature>
<keyword evidence="3" id="KW-0175">Coiled coil</keyword>
<dbReference type="NCBIfam" id="NF000355">
    <property type="entry name" value="ribo_prot_ABC_F"/>
    <property type="match status" value="1"/>
</dbReference>
<dbReference type="GO" id="GO:0016887">
    <property type="term" value="F:ATP hydrolysis activity"/>
    <property type="evidence" value="ECO:0007669"/>
    <property type="project" value="InterPro"/>
</dbReference>
<dbReference type="PANTHER" id="PTHR42855:SF2">
    <property type="entry name" value="DRUG RESISTANCE ABC TRANSPORTER,ATP-BINDING PROTEIN"/>
    <property type="match status" value="1"/>
</dbReference>